<keyword evidence="1" id="KW-0732">Signal</keyword>
<accession>A0ABU9CHY7</accession>
<name>A0ABU9CHY7_9BURK</name>
<protein>
    <recommendedName>
        <fullName evidence="4">DUF2147 domain-containing protein</fullName>
    </recommendedName>
</protein>
<keyword evidence="3" id="KW-1185">Reference proteome</keyword>
<dbReference type="EMBL" id="JBBUTH010000007">
    <property type="protein sequence ID" value="MEK8051463.1"/>
    <property type="molecule type" value="Genomic_DNA"/>
</dbReference>
<dbReference type="RefSeq" id="WP_341411144.1">
    <property type="nucleotide sequence ID" value="NZ_JBBUTH010000007.1"/>
</dbReference>
<organism evidence="2 3">
    <name type="scientific">Pseudaquabacterium inlustre</name>
    <dbReference type="NCBI Taxonomy" id="2984192"/>
    <lineage>
        <taxon>Bacteria</taxon>
        <taxon>Pseudomonadati</taxon>
        <taxon>Pseudomonadota</taxon>
        <taxon>Betaproteobacteria</taxon>
        <taxon>Burkholderiales</taxon>
        <taxon>Sphaerotilaceae</taxon>
        <taxon>Pseudaquabacterium</taxon>
    </lineage>
</organism>
<proteinExistence type="predicted"/>
<sequence>MMNSFARKGPASHGVLLAMCLMSAASIAETKPWANWLIRREAGDGWSVEITNDSRTGSGHWRLLDAASTEVARLAAPPLPKGHDLNLGQCKINGQLRDDVIAIVQHRKGVEWSRSVAKAWIADPKARAFSPTPTQAITCRNEGVGL</sequence>
<evidence type="ECO:0000256" key="1">
    <source>
        <dbReference type="SAM" id="SignalP"/>
    </source>
</evidence>
<reference evidence="2 3" key="1">
    <citation type="submission" date="2024-04" db="EMBL/GenBank/DDBJ databases">
        <title>Novel species of the genus Ideonella isolated from streams.</title>
        <authorList>
            <person name="Lu H."/>
        </authorList>
    </citation>
    <scope>NUCLEOTIDE SEQUENCE [LARGE SCALE GENOMIC DNA]</scope>
    <source>
        <strain evidence="2 3">DXS22W</strain>
    </source>
</reference>
<comment type="caution">
    <text evidence="2">The sequence shown here is derived from an EMBL/GenBank/DDBJ whole genome shotgun (WGS) entry which is preliminary data.</text>
</comment>
<evidence type="ECO:0008006" key="4">
    <source>
        <dbReference type="Google" id="ProtNLM"/>
    </source>
</evidence>
<gene>
    <name evidence="2" type="ORF">AACH10_14515</name>
</gene>
<evidence type="ECO:0000313" key="3">
    <source>
        <dbReference type="Proteomes" id="UP001365405"/>
    </source>
</evidence>
<evidence type="ECO:0000313" key="2">
    <source>
        <dbReference type="EMBL" id="MEK8051463.1"/>
    </source>
</evidence>
<feature type="signal peptide" evidence="1">
    <location>
        <begin position="1"/>
        <end position="28"/>
    </location>
</feature>
<dbReference type="Proteomes" id="UP001365405">
    <property type="component" value="Unassembled WGS sequence"/>
</dbReference>
<feature type="chain" id="PRO_5047535768" description="DUF2147 domain-containing protein" evidence="1">
    <location>
        <begin position="29"/>
        <end position="146"/>
    </location>
</feature>